<dbReference type="PANTHER" id="PTHR12686">
    <property type="entry name" value="3'-5' EXORIBONUCLEASE CSL4-RELATED"/>
    <property type="match status" value="1"/>
</dbReference>
<keyword evidence="6" id="KW-1185">Reference proteome</keyword>
<evidence type="ECO:0000256" key="1">
    <source>
        <dbReference type="ARBA" id="ARBA00004604"/>
    </source>
</evidence>
<dbReference type="InterPro" id="IPR039771">
    <property type="entry name" value="Csl4"/>
</dbReference>
<name>A0AAV0TR86_HYABA</name>
<feature type="domain" description="Exosome complex component N-terminal" evidence="3">
    <location>
        <begin position="3"/>
        <end position="41"/>
    </location>
</feature>
<evidence type="ECO:0000256" key="2">
    <source>
        <dbReference type="ARBA" id="ARBA00022835"/>
    </source>
</evidence>
<evidence type="ECO:0000313" key="5">
    <source>
        <dbReference type="EMBL" id="CAI5731667.1"/>
    </source>
</evidence>
<dbReference type="SUPFAM" id="SSF50249">
    <property type="entry name" value="Nucleic acid-binding proteins"/>
    <property type="match status" value="1"/>
</dbReference>
<dbReference type="InterPro" id="IPR012340">
    <property type="entry name" value="NA-bd_OB-fold"/>
</dbReference>
<dbReference type="SUPFAM" id="SSF110324">
    <property type="entry name" value="Ribosomal L27 protein-like"/>
    <property type="match status" value="1"/>
</dbReference>
<dbReference type="InterPro" id="IPR025721">
    <property type="entry name" value="Exosome_cplx_N_dom"/>
</dbReference>
<dbReference type="GO" id="GO:0006396">
    <property type="term" value="P:RNA processing"/>
    <property type="evidence" value="ECO:0007669"/>
    <property type="project" value="InterPro"/>
</dbReference>
<dbReference type="Gene3D" id="2.40.50.100">
    <property type="match status" value="1"/>
</dbReference>
<reference evidence="4" key="1">
    <citation type="submission" date="2022-12" db="EMBL/GenBank/DDBJ databases">
        <authorList>
            <person name="Webb A."/>
        </authorList>
    </citation>
    <scope>NUCLEOTIDE SEQUENCE</scope>
    <source>
        <strain evidence="4">Hp1</strain>
    </source>
</reference>
<accession>A0AAV0TR86</accession>
<gene>
    <name evidence="4" type="ORF">HBR001_LOCUS3336</name>
    <name evidence="5" type="ORF">HBR001_LOCUS5268</name>
</gene>
<dbReference type="EMBL" id="CANTFL010001110">
    <property type="protein sequence ID" value="CAI5731667.1"/>
    <property type="molecule type" value="Genomic_DNA"/>
</dbReference>
<comment type="caution">
    <text evidence="4">The sequence shown here is derived from an EMBL/GenBank/DDBJ whole genome shotgun (WGS) entry which is preliminary data.</text>
</comment>
<comment type="subcellular location">
    <subcellularLocation>
        <location evidence="1">Nucleus</location>
        <location evidence="1">Nucleolus</location>
    </subcellularLocation>
</comment>
<dbReference type="Proteomes" id="UP001162031">
    <property type="component" value="Unassembled WGS sequence"/>
</dbReference>
<keyword evidence="2" id="KW-0271">Exosome</keyword>
<dbReference type="AlphaFoldDB" id="A0AAV0TR86"/>
<dbReference type="GO" id="GO:0005737">
    <property type="term" value="C:cytoplasm"/>
    <property type="evidence" value="ECO:0007669"/>
    <property type="project" value="TreeGrafter"/>
</dbReference>
<dbReference type="GO" id="GO:0000176">
    <property type="term" value="C:nuclear exosome (RNase complex)"/>
    <property type="evidence" value="ECO:0007669"/>
    <property type="project" value="TreeGrafter"/>
</dbReference>
<evidence type="ECO:0000313" key="6">
    <source>
        <dbReference type="Proteomes" id="UP001162031"/>
    </source>
</evidence>
<organism evidence="4 6">
    <name type="scientific">Hyaloperonospora brassicae</name>
    <name type="common">Brassica downy mildew</name>
    <name type="synonym">Peronospora brassicae</name>
    <dbReference type="NCBI Taxonomy" id="162125"/>
    <lineage>
        <taxon>Eukaryota</taxon>
        <taxon>Sar</taxon>
        <taxon>Stramenopiles</taxon>
        <taxon>Oomycota</taxon>
        <taxon>Peronosporomycetes</taxon>
        <taxon>Peronosporales</taxon>
        <taxon>Peronosporaceae</taxon>
        <taxon>Hyaloperonospora</taxon>
    </lineage>
</organism>
<dbReference type="GO" id="GO:0005730">
    <property type="term" value="C:nucleolus"/>
    <property type="evidence" value="ECO:0007669"/>
    <property type="project" value="UniProtKB-SubCell"/>
</dbReference>
<dbReference type="PANTHER" id="PTHR12686:SF8">
    <property type="entry name" value="EXOSOME COMPLEX COMPONENT CSL4"/>
    <property type="match status" value="1"/>
</dbReference>
<evidence type="ECO:0000259" key="3">
    <source>
        <dbReference type="Pfam" id="PF14382"/>
    </source>
</evidence>
<dbReference type="EMBL" id="CANTFL010000553">
    <property type="protein sequence ID" value="CAI5724344.1"/>
    <property type="molecule type" value="Genomic_DNA"/>
</dbReference>
<protein>
    <recommendedName>
        <fullName evidence="3">Exosome complex component N-terminal domain-containing protein</fullName>
    </recommendedName>
</protein>
<sequence>MNVAVPGQRLVAAAEKPLTAGPGAYARDGAIFASIGGTWSVSQGDVVAVTRGRGATVASAQVLRPGDVVIGRVRKLTARQVVVDIWCVRETVFREPFPGVLRLEDVRTHDVDKLALDDVFAPDALVKAVVLSFGDTRSYFLSTAQSGLGVVRPLPAEVTRQL</sequence>
<evidence type="ECO:0000313" key="4">
    <source>
        <dbReference type="EMBL" id="CAI5724344.1"/>
    </source>
</evidence>
<dbReference type="Gene3D" id="2.40.50.140">
    <property type="entry name" value="Nucleic acid-binding proteins"/>
    <property type="match status" value="1"/>
</dbReference>
<dbReference type="Pfam" id="PF14382">
    <property type="entry name" value="ECR1_N"/>
    <property type="match status" value="1"/>
</dbReference>
<proteinExistence type="predicted"/>